<evidence type="ECO:0000259" key="1">
    <source>
        <dbReference type="Pfam" id="PF10135"/>
    </source>
</evidence>
<proteinExistence type="predicted"/>
<feature type="domain" description="Flagellar protein FlgJ N-terminal" evidence="1">
    <location>
        <begin position="46"/>
        <end position="85"/>
    </location>
</feature>
<dbReference type="Pfam" id="PF10135">
    <property type="entry name" value="Rod-binding"/>
    <property type="match status" value="1"/>
</dbReference>
<name>A0A1R3WR99_9RHOB</name>
<dbReference type="OrthoDB" id="7690273at2"/>
<organism evidence="2 3">
    <name type="scientific">Pontibaca methylaminivorans</name>
    <dbReference type="NCBI Taxonomy" id="515897"/>
    <lineage>
        <taxon>Bacteria</taxon>
        <taxon>Pseudomonadati</taxon>
        <taxon>Pseudomonadota</taxon>
        <taxon>Alphaproteobacteria</taxon>
        <taxon>Rhodobacterales</taxon>
        <taxon>Roseobacteraceae</taxon>
        <taxon>Pontibaca</taxon>
    </lineage>
</organism>
<evidence type="ECO:0000313" key="2">
    <source>
        <dbReference type="EMBL" id="SIT80461.1"/>
    </source>
</evidence>
<sequence>MTVSVSLTALSPPPAPKAPALREAAAALEALFLAEMLESAGFGEARDALGGGAGEEQFRSVLVRAQAEHIAQNGGIGLAESIFQQMMGRNHDENWT</sequence>
<accession>A0A1R3WR99</accession>
<dbReference type="EMBL" id="FTPS01000001">
    <property type="protein sequence ID" value="SIT80461.1"/>
    <property type="molecule type" value="Genomic_DNA"/>
</dbReference>
<reference evidence="2 3" key="1">
    <citation type="submission" date="2017-01" db="EMBL/GenBank/DDBJ databases">
        <authorList>
            <person name="Mah S.A."/>
            <person name="Swanson W.J."/>
            <person name="Moy G.W."/>
            <person name="Vacquier V.D."/>
        </authorList>
    </citation>
    <scope>NUCLEOTIDE SEQUENCE [LARGE SCALE GENOMIC DNA]</scope>
    <source>
        <strain evidence="2 3">DSM 21219</strain>
    </source>
</reference>
<keyword evidence="3" id="KW-1185">Reference proteome</keyword>
<protein>
    <submittedName>
        <fullName evidence="2">Rod binding protein</fullName>
    </submittedName>
</protein>
<evidence type="ECO:0000313" key="3">
    <source>
        <dbReference type="Proteomes" id="UP000192455"/>
    </source>
</evidence>
<dbReference type="Proteomes" id="UP000192455">
    <property type="component" value="Unassembled WGS sequence"/>
</dbReference>
<dbReference type="InterPro" id="IPR019301">
    <property type="entry name" value="Flagellar_prot_FlgJ_N"/>
</dbReference>
<gene>
    <name evidence="2" type="ORF">SAMN05421849_1315</name>
</gene>
<dbReference type="STRING" id="515897.SAMN05421849_1315"/>
<dbReference type="AlphaFoldDB" id="A0A1R3WR99"/>